<dbReference type="EMBL" id="JBBXMP010000276">
    <property type="protein sequence ID" value="KAL0058789.1"/>
    <property type="molecule type" value="Genomic_DNA"/>
</dbReference>
<evidence type="ECO:0000313" key="3">
    <source>
        <dbReference type="Proteomes" id="UP001437256"/>
    </source>
</evidence>
<keyword evidence="3" id="KW-1185">Reference proteome</keyword>
<proteinExistence type="predicted"/>
<evidence type="ECO:0000256" key="1">
    <source>
        <dbReference type="SAM" id="MobiDB-lite"/>
    </source>
</evidence>
<dbReference type="Proteomes" id="UP001437256">
    <property type="component" value="Unassembled WGS sequence"/>
</dbReference>
<accession>A0ABR2ZC45</accession>
<feature type="region of interest" description="Disordered" evidence="1">
    <location>
        <begin position="172"/>
        <end position="230"/>
    </location>
</feature>
<feature type="compositionally biased region" description="Basic and acidic residues" evidence="1">
    <location>
        <begin position="66"/>
        <end position="86"/>
    </location>
</feature>
<evidence type="ECO:0000313" key="2">
    <source>
        <dbReference type="EMBL" id="KAL0058789.1"/>
    </source>
</evidence>
<protein>
    <submittedName>
        <fullName evidence="2">Uncharacterized protein</fullName>
    </submittedName>
</protein>
<organism evidence="2 3">
    <name type="scientific">Marasmius tenuissimus</name>
    <dbReference type="NCBI Taxonomy" id="585030"/>
    <lineage>
        <taxon>Eukaryota</taxon>
        <taxon>Fungi</taxon>
        <taxon>Dikarya</taxon>
        <taxon>Basidiomycota</taxon>
        <taxon>Agaricomycotina</taxon>
        <taxon>Agaricomycetes</taxon>
        <taxon>Agaricomycetidae</taxon>
        <taxon>Agaricales</taxon>
        <taxon>Marasmiineae</taxon>
        <taxon>Marasmiaceae</taxon>
        <taxon>Marasmius</taxon>
    </lineage>
</organism>
<feature type="compositionally biased region" description="Basic and acidic residues" evidence="1">
    <location>
        <begin position="215"/>
        <end position="225"/>
    </location>
</feature>
<feature type="compositionally biased region" description="Polar residues" evidence="1">
    <location>
        <begin position="41"/>
        <end position="58"/>
    </location>
</feature>
<gene>
    <name evidence="2" type="ORF">AAF712_014526</name>
</gene>
<comment type="caution">
    <text evidence="2">The sequence shown here is derived from an EMBL/GenBank/DDBJ whole genome shotgun (WGS) entry which is preliminary data.</text>
</comment>
<name>A0ABR2ZC45_9AGAR</name>
<sequence length="237" mass="26272">MSLINSLAGANMDIDVVVDPDGIEGETWLTSSRDATPHSFAGSSTLPETSPSVTPYTMGTSGDSTSDTRTERKRNGGRRMSYDRGHPYARPSYQNDHNYRNDSDSNETYNSSQSELFLHPDLIQMSENLLDIIPVHERDCHGGVPNSMVTEAILDEPDQYVPYAVQGAHTNLCRKSTSPPNPHAAPLSPKEATPQPLPTSPAAFFETKILPQPRTAEDIDRERSRTRSRSYELLLLR</sequence>
<reference evidence="2 3" key="1">
    <citation type="submission" date="2024-05" db="EMBL/GenBank/DDBJ databases">
        <title>A draft genome resource for the thread blight pathogen Marasmius tenuissimus strain MS-2.</title>
        <authorList>
            <person name="Yulfo-Soto G.E."/>
            <person name="Baruah I.K."/>
            <person name="Amoako-Attah I."/>
            <person name="Bukari Y."/>
            <person name="Meinhardt L.W."/>
            <person name="Bailey B.A."/>
            <person name="Cohen S.P."/>
        </authorList>
    </citation>
    <scope>NUCLEOTIDE SEQUENCE [LARGE SCALE GENOMIC DNA]</scope>
    <source>
        <strain evidence="2 3">MS-2</strain>
    </source>
</reference>
<feature type="non-terminal residue" evidence="2">
    <location>
        <position position="237"/>
    </location>
</feature>
<feature type="region of interest" description="Disordered" evidence="1">
    <location>
        <begin position="28"/>
        <end position="112"/>
    </location>
</feature>